<accession>A0A1L9PPV1</accession>
<dbReference type="Proteomes" id="UP000184073">
    <property type="component" value="Unassembled WGS sequence"/>
</dbReference>
<evidence type="ECO:0000313" key="4">
    <source>
        <dbReference type="Proteomes" id="UP000184073"/>
    </source>
</evidence>
<evidence type="ECO:0000313" key="3">
    <source>
        <dbReference type="EMBL" id="OJJ03465.1"/>
    </source>
</evidence>
<dbReference type="EMBL" id="KV878130">
    <property type="protein sequence ID" value="OJJ03465.1"/>
    <property type="molecule type" value="Genomic_DNA"/>
</dbReference>
<keyword evidence="4" id="KW-1185">Reference proteome</keyword>
<gene>
    <name evidence="3" type="ORF">ASPVEDRAFT_151955</name>
</gene>
<dbReference type="GeneID" id="63723794"/>
<keyword evidence="2" id="KW-1133">Transmembrane helix</keyword>
<dbReference type="AlphaFoldDB" id="A0A1L9PPV1"/>
<evidence type="ECO:0000256" key="1">
    <source>
        <dbReference type="SAM" id="MobiDB-lite"/>
    </source>
</evidence>
<dbReference type="RefSeq" id="XP_040669227.1">
    <property type="nucleotide sequence ID" value="XM_040808283.1"/>
</dbReference>
<sequence>MVELGQVAELVANYPWSSLAWVVVFYLAFRLVDTLVLLLESEIKCRPRYRGLYGWRSSAAPAVPSPVDDADGSQEMDGSSNSNPDGASNEHSRGRIQDLSRPAIGEANRSQEMDGSSSSSNPGGASNEHSRGRIQDLSCSAIGETDGSQEMEGLTCPGSYSDGASNERGRSLSPDLPRPSPDTQRSRKKSKGRRRRARH</sequence>
<reference evidence="4" key="1">
    <citation type="journal article" date="2017" name="Genome Biol.">
        <title>Comparative genomics reveals high biological diversity and specific adaptations in the industrially and medically important fungal genus Aspergillus.</title>
        <authorList>
            <person name="de Vries R.P."/>
            <person name="Riley R."/>
            <person name="Wiebenga A."/>
            <person name="Aguilar-Osorio G."/>
            <person name="Amillis S."/>
            <person name="Uchima C.A."/>
            <person name="Anderluh G."/>
            <person name="Asadollahi M."/>
            <person name="Askin M."/>
            <person name="Barry K."/>
            <person name="Battaglia E."/>
            <person name="Bayram O."/>
            <person name="Benocci T."/>
            <person name="Braus-Stromeyer S.A."/>
            <person name="Caldana C."/>
            <person name="Canovas D."/>
            <person name="Cerqueira G.C."/>
            <person name="Chen F."/>
            <person name="Chen W."/>
            <person name="Choi C."/>
            <person name="Clum A."/>
            <person name="Dos Santos R.A."/>
            <person name="Damasio A.R."/>
            <person name="Diallinas G."/>
            <person name="Emri T."/>
            <person name="Fekete E."/>
            <person name="Flipphi M."/>
            <person name="Freyberg S."/>
            <person name="Gallo A."/>
            <person name="Gournas C."/>
            <person name="Habgood R."/>
            <person name="Hainaut M."/>
            <person name="Harispe M.L."/>
            <person name="Henrissat B."/>
            <person name="Hilden K.S."/>
            <person name="Hope R."/>
            <person name="Hossain A."/>
            <person name="Karabika E."/>
            <person name="Karaffa L."/>
            <person name="Karanyi Z."/>
            <person name="Krasevec N."/>
            <person name="Kuo A."/>
            <person name="Kusch H."/>
            <person name="LaButti K."/>
            <person name="Lagendijk E.L."/>
            <person name="Lapidus A."/>
            <person name="Levasseur A."/>
            <person name="Lindquist E."/>
            <person name="Lipzen A."/>
            <person name="Logrieco A.F."/>
            <person name="MacCabe A."/>
            <person name="Maekelae M.R."/>
            <person name="Malavazi I."/>
            <person name="Melin P."/>
            <person name="Meyer V."/>
            <person name="Mielnichuk N."/>
            <person name="Miskei M."/>
            <person name="Molnar A.P."/>
            <person name="Mule G."/>
            <person name="Ngan C.Y."/>
            <person name="Orejas M."/>
            <person name="Orosz E."/>
            <person name="Ouedraogo J.P."/>
            <person name="Overkamp K.M."/>
            <person name="Park H.-S."/>
            <person name="Perrone G."/>
            <person name="Piumi F."/>
            <person name="Punt P.J."/>
            <person name="Ram A.F."/>
            <person name="Ramon A."/>
            <person name="Rauscher S."/>
            <person name="Record E."/>
            <person name="Riano-Pachon D.M."/>
            <person name="Robert V."/>
            <person name="Roehrig J."/>
            <person name="Ruller R."/>
            <person name="Salamov A."/>
            <person name="Salih N.S."/>
            <person name="Samson R.A."/>
            <person name="Sandor E."/>
            <person name="Sanguinetti M."/>
            <person name="Schuetze T."/>
            <person name="Sepcic K."/>
            <person name="Shelest E."/>
            <person name="Sherlock G."/>
            <person name="Sophianopoulou V."/>
            <person name="Squina F.M."/>
            <person name="Sun H."/>
            <person name="Susca A."/>
            <person name="Todd R.B."/>
            <person name="Tsang A."/>
            <person name="Unkles S.E."/>
            <person name="van de Wiele N."/>
            <person name="van Rossen-Uffink D."/>
            <person name="Oliveira J.V."/>
            <person name="Vesth T.C."/>
            <person name="Visser J."/>
            <person name="Yu J.-H."/>
            <person name="Zhou M."/>
            <person name="Andersen M.R."/>
            <person name="Archer D.B."/>
            <person name="Baker S.E."/>
            <person name="Benoit I."/>
            <person name="Brakhage A.A."/>
            <person name="Braus G.H."/>
            <person name="Fischer R."/>
            <person name="Frisvad J.C."/>
            <person name="Goldman G.H."/>
            <person name="Houbraken J."/>
            <person name="Oakley B."/>
            <person name="Pocsi I."/>
            <person name="Scazzocchio C."/>
            <person name="Seiboth B."/>
            <person name="vanKuyk P.A."/>
            <person name="Wortman J."/>
            <person name="Dyer P.S."/>
            <person name="Grigoriev I.V."/>
        </authorList>
    </citation>
    <scope>NUCLEOTIDE SEQUENCE [LARGE SCALE GENOMIC DNA]</scope>
    <source>
        <strain evidence="4">CBS 583.65</strain>
    </source>
</reference>
<keyword evidence="2" id="KW-0472">Membrane</keyword>
<feature type="compositionally biased region" description="Basic residues" evidence="1">
    <location>
        <begin position="186"/>
        <end position="199"/>
    </location>
</feature>
<protein>
    <submittedName>
        <fullName evidence="3">Uncharacterized protein</fullName>
    </submittedName>
</protein>
<evidence type="ECO:0000256" key="2">
    <source>
        <dbReference type="SAM" id="Phobius"/>
    </source>
</evidence>
<feature type="region of interest" description="Disordered" evidence="1">
    <location>
        <begin position="60"/>
        <end position="199"/>
    </location>
</feature>
<feature type="compositionally biased region" description="Polar residues" evidence="1">
    <location>
        <begin position="76"/>
        <end position="86"/>
    </location>
</feature>
<keyword evidence="2" id="KW-0812">Transmembrane</keyword>
<proteinExistence type="predicted"/>
<name>A0A1L9PPV1_ASPVE</name>
<organism evidence="3 4">
    <name type="scientific">Aspergillus versicolor CBS 583.65</name>
    <dbReference type="NCBI Taxonomy" id="1036611"/>
    <lineage>
        <taxon>Eukaryota</taxon>
        <taxon>Fungi</taxon>
        <taxon>Dikarya</taxon>
        <taxon>Ascomycota</taxon>
        <taxon>Pezizomycotina</taxon>
        <taxon>Eurotiomycetes</taxon>
        <taxon>Eurotiomycetidae</taxon>
        <taxon>Eurotiales</taxon>
        <taxon>Aspergillaceae</taxon>
        <taxon>Aspergillus</taxon>
        <taxon>Aspergillus subgen. Nidulantes</taxon>
    </lineage>
</organism>
<feature type="transmembrane region" description="Helical" evidence="2">
    <location>
        <begin position="20"/>
        <end position="39"/>
    </location>
</feature>
<dbReference type="VEuPathDB" id="FungiDB:ASPVEDRAFT_151955"/>
<feature type="compositionally biased region" description="Basic and acidic residues" evidence="1">
    <location>
        <begin position="88"/>
        <end position="98"/>
    </location>
</feature>